<dbReference type="GO" id="GO:0003941">
    <property type="term" value="F:L-serine ammonia-lyase activity"/>
    <property type="evidence" value="ECO:0007669"/>
    <property type="project" value="TreeGrafter"/>
</dbReference>
<feature type="domain" description="Tryptophan synthase beta chain-like PALP" evidence="7">
    <location>
        <begin position="56"/>
        <end position="345"/>
    </location>
</feature>
<keyword evidence="4" id="KW-0456">Lyase</keyword>
<proteinExistence type="inferred from homology"/>
<name>A0A8T0DSR2_9TREM</name>
<evidence type="ECO:0000256" key="3">
    <source>
        <dbReference type="ARBA" id="ARBA00022898"/>
    </source>
</evidence>
<evidence type="ECO:0000313" key="8">
    <source>
        <dbReference type="EMBL" id="KAF8570650.1"/>
    </source>
</evidence>
<dbReference type="GO" id="GO:0009097">
    <property type="term" value="P:isoleucine biosynthetic process"/>
    <property type="evidence" value="ECO:0007669"/>
    <property type="project" value="TreeGrafter"/>
</dbReference>
<dbReference type="CDD" id="cd01562">
    <property type="entry name" value="Thr-dehyd"/>
    <property type="match status" value="1"/>
</dbReference>
<dbReference type="Pfam" id="PF00291">
    <property type="entry name" value="PALP"/>
    <property type="match status" value="1"/>
</dbReference>
<keyword evidence="3" id="KW-0663">Pyridoxal phosphate</keyword>
<dbReference type="AlphaFoldDB" id="A0A8T0DSR2"/>
<dbReference type="SUPFAM" id="SSF53686">
    <property type="entry name" value="Tryptophan synthase beta subunit-like PLP-dependent enzymes"/>
    <property type="match status" value="1"/>
</dbReference>
<comment type="caution">
    <text evidence="8">The sequence shown here is derived from an EMBL/GenBank/DDBJ whole genome shotgun (WGS) entry which is preliminary data.</text>
</comment>
<evidence type="ECO:0000259" key="7">
    <source>
        <dbReference type="Pfam" id="PF00291"/>
    </source>
</evidence>
<reference evidence="8 9" key="1">
    <citation type="submission" date="2019-07" db="EMBL/GenBank/DDBJ databases">
        <title>Annotation for the trematode Paragonimus westermani.</title>
        <authorList>
            <person name="Choi Y.-J."/>
        </authorList>
    </citation>
    <scope>NUCLEOTIDE SEQUENCE [LARGE SCALE GENOMIC DNA]</scope>
    <source>
        <strain evidence="8">180907_Pwestermani</strain>
    </source>
</reference>
<dbReference type="InterPro" id="IPR050147">
    <property type="entry name" value="Ser/Thr_Dehydratase"/>
</dbReference>
<evidence type="ECO:0000256" key="5">
    <source>
        <dbReference type="ARBA" id="ARBA00041766"/>
    </source>
</evidence>
<evidence type="ECO:0000313" key="9">
    <source>
        <dbReference type="Proteomes" id="UP000699462"/>
    </source>
</evidence>
<comment type="cofactor">
    <cofactor evidence="1">
        <name>pyridoxal 5'-phosphate</name>
        <dbReference type="ChEBI" id="CHEBI:597326"/>
    </cofactor>
</comment>
<dbReference type="GO" id="GO:0004794">
    <property type="term" value="F:threonine deaminase activity"/>
    <property type="evidence" value="ECO:0007669"/>
    <property type="project" value="TreeGrafter"/>
</dbReference>
<dbReference type="FunFam" id="3.40.50.1100:FF:000007">
    <property type="entry name" value="L-threonine dehydratase catabolic TdcB"/>
    <property type="match status" value="1"/>
</dbReference>
<dbReference type="EMBL" id="JTDF01000996">
    <property type="protein sequence ID" value="KAF8570650.1"/>
    <property type="molecule type" value="Genomic_DNA"/>
</dbReference>
<organism evidence="8 9">
    <name type="scientific">Paragonimus westermani</name>
    <dbReference type="NCBI Taxonomy" id="34504"/>
    <lineage>
        <taxon>Eukaryota</taxon>
        <taxon>Metazoa</taxon>
        <taxon>Spiralia</taxon>
        <taxon>Lophotrochozoa</taxon>
        <taxon>Platyhelminthes</taxon>
        <taxon>Trematoda</taxon>
        <taxon>Digenea</taxon>
        <taxon>Plagiorchiida</taxon>
        <taxon>Troglotremata</taxon>
        <taxon>Troglotrematidae</taxon>
        <taxon>Paragonimus</taxon>
    </lineage>
</organism>
<dbReference type="Gene3D" id="3.40.50.1100">
    <property type="match status" value="2"/>
</dbReference>
<sequence length="447" mass="47906">MMDSQNCTDPVNPLADLITDIPIPDLKDPDLFDPSCDPENPVSITYLDVSAAHYRIRDGIIHTPCRKSQLSKTFNMNLYLKLDFQQVTGSFKERGARNFLLQLSKEQRRGGVIASSAGNHAQALAYHGKDLGIPVTVIMPTNAPLMKVENCVGHGAKVLLKGADMSETKAYALKVGKINNIPYVNGYDHPYILAGQGTVALEIMEQVPDVDAILVPVGGGGLIAGVAVAVKGINPHVKVIGVESDRCAGFGNSMANGKLTHTPCQPTIADGLAVPLVGGNSLYTCMGLVDKMISVDEAYIHRAIVRLLETEKCVVEGAGATALAAIMAGLLPELEGKTVVPILSGGNIDTTVLGRVIERGLAFEGRMCRFSVIVSDRPGGIAEMCCVLRDLGVSIKDIFHERAWLKSSIFSVQVKCVCETRDAAHADQLENALRKKYDHVLWGPAAI</sequence>
<dbReference type="GO" id="GO:0006565">
    <property type="term" value="P:L-serine catabolic process"/>
    <property type="evidence" value="ECO:0007669"/>
    <property type="project" value="TreeGrafter"/>
</dbReference>
<evidence type="ECO:0000256" key="4">
    <source>
        <dbReference type="ARBA" id="ARBA00023239"/>
    </source>
</evidence>
<protein>
    <recommendedName>
        <fullName evidence="5">L-serine deaminase</fullName>
    </recommendedName>
    <alternativeName>
        <fullName evidence="6">L-threonine dehydratase</fullName>
    </alternativeName>
</protein>
<comment type="similarity">
    <text evidence="2">Belongs to the serine/threonine dehydratase family.</text>
</comment>
<dbReference type="InterPro" id="IPR001926">
    <property type="entry name" value="TrpB-like_PALP"/>
</dbReference>
<dbReference type="PANTHER" id="PTHR48078">
    <property type="entry name" value="THREONINE DEHYDRATASE, MITOCHONDRIAL-RELATED"/>
    <property type="match status" value="1"/>
</dbReference>
<evidence type="ECO:0000256" key="6">
    <source>
        <dbReference type="ARBA" id="ARBA00042605"/>
    </source>
</evidence>
<dbReference type="GO" id="GO:0006567">
    <property type="term" value="P:L-threonine catabolic process"/>
    <property type="evidence" value="ECO:0007669"/>
    <property type="project" value="TreeGrafter"/>
</dbReference>
<evidence type="ECO:0000256" key="2">
    <source>
        <dbReference type="ARBA" id="ARBA00010869"/>
    </source>
</evidence>
<dbReference type="CDD" id="cd04886">
    <property type="entry name" value="ACT_ThrD-II-like"/>
    <property type="match status" value="1"/>
</dbReference>
<dbReference type="InterPro" id="IPR044561">
    <property type="entry name" value="ACT_ThrD-II-like"/>
</dbReference>
<evidence type="ECO:0000256" key="1">
    <source>
        <dbReference type="ARBA" id="ARBA00001933"/>
    </source>
</evidence>
<accession>A0A8T0DSR2</accession>
<dbReference type="Proteomes" id="UP000699462">
    <property type="component" value="Unassembled WGS sequence"/>
</dbReference>
<dbReference type="PANTHER" id="PTHR48078:SF19">
    <property type="entry name" value="ACT DOMAIN-CONTAINING PROTEIN"/>
    <property type="match status" value="1"/>
</dbReference>
<gene>
    <name evidence="8" type="ORF">P879_01089</name>
</gene>
<keyword evidence="9" id="KW-1185">Reference proteome</keyword>
<dbReference type="OrthoDB" id="4418812at2759"/>
<dbReference type="InterPro" id="IPR036052">
    <property type="entry name" value="TrpB-like_PALP_sf"/>
</dbReference>